<dbReference type="RefSeq" id="WP_108640690.1">
    <property type="nucleotide sequence ID" value="NZ_QCYG01000005.1"/>
</dbReference>
<dbReference type="AlphaFoldDB" id="A0A2T7FWI7"/>
<accession>A0A2T7FWI7</accession>
<gene>
    <name evidence="1" type="ORF">DC363_08295</name>
</gene>
<sequence length="58" mass="6507">MTPNFREHRKLARMALRAKRGQMDVSALSKRASVLYGHLTEHELEELALVSLGQGESS</sequence>
<name>A0A2T7FWI7_9RHOB</name>
<keyword evidence="2" id="KW-1185">Reference proteome</keyword>
<reference evidence="1 2" key="1">
    <citation type="submission" date="2018-04" db="EMBL/GenBank/DDBJ databases">
        <title>Pelagivirga bohaiensis gen. nov., sp. nov., a bacterium isolated from the Bohai Sea.</title>
        <authorList>
            <person name="Ji X."/>
        </authorList>
    </citation>
    <scope>NUCLEOTIDE SEQUENCE [LARGE SCALE GENOMIC DNA]</scope>
    <source>
        <strain evidence="1 2">BH-SD16</strain>
    </source>
</reference>
<organism evidence="1 2">
    <name type="scientific">Thalassorhabdomicrobium marinisediminis</name>
    <dbReference type="NCBI Taxonomy" id="2170577"/>
    <lineage>
        <taxon>Bacteria</taxon>
        <taxon>Pseudomonadati</taxon>
        <taxon>Pseudomonadota</taxon>
        <taxon>Alphaproteobacteria</taxon>
        <taxon>Rhodobacterales</taxon>
        <taxon>Paracoccaceae</taxon>
        <taxon>Thalassorhabdomicrobium</taxon>
    </lineage>
</organism>
<protein>
    <submittedName>
        <fullName evidence="1">DUF3008 domain-containing protein</fullName>
    </submittedName>
</protein>
<proteinExistence type="predicted"/>
<comment type="caution">
    <text evidence="1">The sequence shown here is derived from an EMBL/GenBank/DDBJ whole genome shotgun (WGS) entry which is preliminary data.</text>
</comment>
<dbReference type="InterPro" id="IPR021553">
    <property type="entry name" value="DUF3008"/>
</dbReference>
<dbReference type="EMBL" id="QCYG01000005">
    <property type="protein sequence ID" value="PVA06529.1"/>
    <property type="molecule type" value="Genomic_DNA"/>
</dbReference>
<dbReference type="Pfam" id="PF11450">
    <property type="entry name" value="DUF3008"/>
    <property type="match status" value="1"/>
</dbReference>
<dbReference type="Proteomes" id="UP000244817">
    <property type="component" value="Unassembled WGS sequence"/>
</dbReference>
<evidence type="ECO:0000313" key="1">
    <source>
        <dbReference type="EMBL" id="PVA06529.1"/>
    </source>
</evidence>
<evidence type="ECO:0000313" key="2">
    <source>
        <dbReference type="Proteomes" id="UP000244817"/>
    </source>
</evidence>